<dbReference type="PANTHER" id="PTHR43744:SF12">
    <property type="entry name" value="ABC TRANSPORTER PERMEASE PROTEIN MG189-RELATED"/>
    <property type="match status" value="1"/>
</dbReference>
<evidence type="ECO:0000256" key="3">
    <source>
        <dbReference type="ARBA" id="ARBA00022475"/>
    </source>
</evidence>
<dbReference type="InterPro" id="IPR000515">
    <property type="entry name" value="MetI-like"/>
</dbReference>
<evidence type="ECO:0000259" key="8">
    <source>
        <dbReference type="PROSITE" id="PS50928"/>
    </source>
</evidence>
<reference evidence="9 10" key="1">
    <citation type="submission" date="2018-11" db="EMBL/GenBank/DDBJ databases">
        <title>Genomes From Bacteria Associated with the Canine Oral Cavity: a Test Case for Automated Genome-Based Taxonomic Assignment.</title>
        <authorList>
            <person name="Coil D.A."/>
            <person name="Jospin G."/>
            <person name="Darling A.E."/>
            <person name="Wallis C."/>
            <person name="Davis I.J."/>
            <person name="Harris S."/>
            <person name="Eisen J.A."/>
            <person name="Holcombe L.J."/>
            <person name="O'Flynn C."/>
        </authorList>
    </citation>
    <scope>NUCLEOTIDE SEQUENCE [LARGE SCALE GENOMIC DNA]</scope>
    <source>
        <strain evidence="9 10">OH887_COT-365</strain>
    </source>
</reference>
<dbReference type="GO" id="GO:0055085">
    <property type="term" value="P:transmembrane transport"/>
    <property type="evidence" value="ECO:0007669"/>
    <property type="project" value="InterPro"/>
</dbReference>
<evidence type="ECO:0000256" key="5">
    <source>
        <dbReference type="ARBA" id="ARBA00022989"/>
    </source>
</evidence>
<evidence type="ECO:0000256" key="7">
    <source>
        <dbReference type="RuleBase" id="RU363032"/>
    </source>
</evidence>
<keyword evidence="5 7" id="KW-1133">Transmembrane helix</keyword>
<keyword evidence="3" id="KW-1003">Cell membrane</keyword>
<comment type="subcellular location">
    <subcellularLocation>
        <location evidence="1 7">Cell membrane</location>
        <topology evidence="1 7">Multi-pass membrane protein</topology>
    </subcellularLocation>
</comment>
<evidence type="ECO:0000313" key="9">
    <source>
        <dbReference type="EMBL" id="RRD07247.1"/>
    </source>
</evidence>
<evidence type="ECO:0000256" key="6">
    <source>
        <dbReference type="ARBA" id="ARBA00023136"/>
    </source>
</evidence>
<evidence type="ECO:0000256" key="2">
    <source>
        <dbReference type="ARBA" id="ARBA00022448"/>
    </source>
</evidence>
<sequence length="286" mass="31675">MNTDALGPRTGRPHRVRLVLAHLTIYLAALLFASPLIYAVFSAMKPNNEIFASPPRLVGSQLKWTNFLEVFTYGPFVTYISNSLFVSVTGTLLVLFVSSTAAFAFARLRWRGRDVVFILFLATLMVPAEVVVIPLYTLMGWFGWVNSYQALIIPFAFSAFGTFLLRQFYRGIPYELDEAARVDGAGAIRIYWGIILPLSRSALAVLAVFTFLGFWNSYLWPLIVTVDYSTMGTLPIGLASFSTQQGTRWDLQMAAAVISMLPTTILVIALQKHLVRGIAMAGLGGR</sequence>
<dbReference type="GO" id="GO:0005886">
    <property type="term" value="C:plasma membrane"/>
    <property type="evidence" value="ECO:0007669"/>
    <property type="project" value="UniProtKB-SubCell"/>
</dbReference>
<keyword evidence="4 7" id="KW-0812">Transmembrane</keyword>
<evidence type="ECO:0000256" key="1">
    <source>
        <dbReference type="ARBA" id="ARBA00004651"/>
    </source>
</evidence>
<dbReference type="CDD" id="cd06261">
    <property type="entry name" value="TM_PBP2"/>
    <property type="match status" value="1"/>
</dbReference>
<dbReference type="RefSeq" id="WP_124842259.1">
    <property type="nucleotide sequence ID" value="NZ_JAUNKP010000001.1"/>
</dbReference>
<dbReference type="AlphaFoldDB" id="A0A3P1TCS3"/>
<keyword evidence="6 7" id="KW-0472">Membrane</keyword>
<feature type="transmembrane region" description="Helical" evidence="7">
    <location>
        <begin position="190"/>
        <end position="212"/>
    </location>
</feature>
<name>A0A3P1TCS3_9ACTN</name>
<dbReference type="InterPro" id="IPR035906">
    <property type="entry name" value="MetI-like_sf"/>
</dbReference>
<proteinExistence type="inferred from homology"/>
<gene>
    <name evidence="9" type="ORF">EII34_01830</name>
</gene>
<dbReference type="SUPFAM" id="SSF161098">
    <property type="entry name" value="MetI-like"/>
    <property type="match status" value="1"/>
</dbReference>
<organism evidence="9 10">
    <name type="scientific">Arachnia propionica</name>
    <dbReference type="NCBI Taxonomy" id="1750"/>
    <lineage>
        <taxon>Bacteria</taxon>
        <taxon>Bacillati</taxon>
        <taxon>Actinomycetota</taxon>
        <taxon>Actinomycetes</taxon>
        <taxon>Propionibacteriales</taxon>
        <taxon>Propionibacteriaceae</taxon>
        <taxon>Arachnia</taxon>
    </lineage>
</organism>
<feature type="domain" description="ABC transmembrane type-1" evidence="8">
    <location>
        <begin position="80"/>
        <end position="270"/>
    </location>
</feature>
<dbReference type="Pfam" id="PF00528">
    <property type="entry name" value="BPD_transp_1"/>
    <property type="match status" value="1"/>
</dbReference>
<feature type="transmembrane region" description="Helical" evidence="7">
    <location>
        <begin position="148"/>
        <end position="169"/>
    </location>
</feature>
<dbReference type="OrthoDB" id="61122at2"/>
<dbReference type="PANTHER" id="PTHR43744">
    <property type="entry name" value="ABC TRANSPORTER PERMEASE PROTEIN MG189-RELATED-RELATED"/>
    <property type="match status" value="1"/>
</dbReference>
<comment type="caution">
    <text evidence="9">The sequence shown here is derived from an EMBL/GenBank/DDBJ whole genome shotgun (WGS) entry which is preliminary data.</text>
</comment>
<protein>
    <submittedName>
        <fullName evidence="9">Carbohydrate ABC transporter permease</fullName>
    </submittedName>
</protein>
<dbReference type="EMBL" id="RQZG01000001">
    <property type="protein sequence ID" value="RRD07247.1"/>
    <property type="molecule type" value="Genomic_DNA"/>
</dbReference>
<evidence type="ECO:0000256" key="4">
    <source>
        <dbReference type="ARBA" id="ARBA00022692"/>
    </source>
</evidence>
<keyword evidence="2 7" id="KW-0813">Transport</keyword>
<feature type="transmembrane region" description="Helical" evidence="7">
    <location>
        <begin position="18"/>
        <end position="41"/>
    </location>
</feature>
<dbReference type="Gene3D" id="1.10.3720.10">
    <property type="entry name" value="MetI-like"/>
    <property type="match status" value="1"/>
</dbReference>
<dbReference type="PROSITE" id="PS50928">
    <property type="entry name" value="ABC_TM1"/>
    <property type="match status" value="1"/>
</dbReference>
<comment type="similarity">
    <text evidence="7">Belongs to the binding-protein-dependent transport system permease family.</text>
</comment>
<feature type="transmembrane region" description="Helical" evidence="7">
    <location>
        <begin position="251"/>
        <end position="270"/>
    </location>
</feature>
<feature type="transmembrane region" description="Helical" evidence="7">
    <location>
        <begin position="115"/>
        <end position="136"/>
    </location>
</feature>
<feature type="transmembrane region" description="Helical" evidence="7">
    <location>
        <begin position="84"/>
        <end position="108"/>
    </location>
</feature>
<dbReference type="Proteomes" id="UP000280819">
    <property type="component" value="Unassembled WGS sequence"/>
</dbReference>
<accession>A0A3P1TCS3</accession>
<evidence type="ECO:0000313" key="10">
    <source>
        <dbReference type="Proteomes" id="UP000280819"/>
    </source>
</evidence>